<dbReference type="OrthoDB" id="9790388at2"/>
<dbReference type="InterPro" id="IPR007374">
    <property type="entry name" value="ASCH_domain"/>
</dbReference>
<dbReference type="InterPro" id="IPR015947">
    <property type="entry name" value="PUA-like_sf"/>
</dbReference>
<protein>
    <recommendedName>
        <fullName evidence="1">ASCH domain-containing protein</fullName>
    </recommendedName>
</protein>
<dbReference type="RefSeq" id="WP_071613551.1">
    <property type="nucleotide sequence ID" value="NZ_CP015756.1"/>
</dbReference>
<dbReference type="SUPFAM" id="SSF88697">
    <property type="entry name" value="PUA domain-like"/>
    <property type="match status" value="1"/>
</dbReference>
<proteinExistence type="predicted"/>
<gene>
    <name evidence="2" type="ORF">A7L45_14815</name>
</gene>
<dbReference type="PIRSF" id="PIRSF016134">
    <property type="entry name" value="UCP016134"/>
    <property type="match status" value="1"/>
</dbReference>
<accession>A0A1J0GJZ8</accession>
<evidence type="ECO:0000313" key="2">
    <source>
        <dbReference type="EMBL" id="APC41256.1"/>
    </source>
</evidence>
<dbReference type="InterPro" id="IPR016645">
    <property type="entry name" value="UCP016134"/>
</dbReference>
<name>A0A1J0GJZ8_9CLOT</name>
<reference evidence="3" key="1">
    <citation type="journal article" date="2016" name="Front. Microbiol.">
        <title>Complete Genome Sequence of Clostridium estertheticum DSM 8809, a Microbe Identified in Spoiled Vacuum Packed Beef.</title>
        <authorList>
            <person name="Yu Z."/>
            <person name="Gunn L."/>
            <person name="Brennan E."/>
            <person name="Reid R."/>
            <person name="Wall P.G."/>
            <person name="Gaora O.P."/>
            <person name="Hurley D."/>
            <person name="Bolton D."/>
            <person name="Fanning S."/>
        </authorList>
    </citation>
    <scope>NUCLEOTIDE SEQUENCE [LARGE SCALE GENOMIC DNA]</scope>
    <source>
        <strain evidence="3">DSM 8809</strain>
    </source>
</reference>
<organism evidence="2 3">
    <name type="scientific">Clostridium estertheticum subsp. estertheticum</name>
    <dbReference type="NCBI Taxonomy" id="1552"/>
    <lineage>
        <taxon>Bacteria</taxon>
        <taxon>Bacillati</taxon>
        <taxon>Bacillota</taxon>
        <taxon>Clostridia</taxon>
        <taxon>Eubacteriales</taxon>
        <taxon>Clostridiaceae</taxon>
        <taxon>Clostridium</taxon>
    </lineage>
</organism>
<dbReference type="SMART" id="SM01022">
    <property type="entry name" value="ASCH"/>
    <property type="match status" value="1"/>
</dbReference>
<dbReference type="Proteomes" id="UP000182569">
    <property type="component" value="Chromosome"/>
</dbReference>
<dbReference type="EMBL" id="CP015756">
    <property type="protein sequence ID" value="APC41256.1"/>
    <property type="molecule type" value="Genomic_DNA"/>
</dbReference>
<dbReference type="CDD" id="cd06555">
    <property type="entry name" value="ASCH_PF0470_like"/>
    <property type="match status" value="1"/>
</dbReference>
<dbReference type="AlphaFoldDB" id="A0A1J0GJZ8"/>
<evidence type="ECO:0000313" key="3">
    <source>
        <dbReference type="Proteomes" id="UP000182569"/>
    </source>
</evidence>
<dbReference type="Gene3D" id="2.30.130.30">
    <property type="entry name" value="Hypothetical protein"/>
    <property type="match status" value="1"/>
</dbReference>
<evidence type="ECO:0000259" key="1">
    <source>
        <dbReference type="SMART" id="SM01022"/>
    </source>
</evidence>
<sequence length="113" mass="13697">MEHDMTLFKEPFNMIKNRQKIIEVRLNDEKRQTICIGDLIIFYKLPDREEKLTVKVLDKYVFENFEQLYSNFDFSLFGCQGYLMKRMIDETYDIYTKEQEKKYGVLGIKICLI</sequence>
<keyword evidence="3" id="KW-1185">Reference proteome</keyword>
<feature type="domain" description="ASCH" evidence="1">
    <location>
        <begin position="5"/>
        <end position="107"/>
    </location>
</feature>
<dbReference type="Pfam" id="PF04266">
    <property type="entry name" value="ASCH"/>
    <property type="match status" value="1"/>
</dbReference>
<dbReference type="KEGG" id="ceu:A7L45_14815"/>